<feature type="region of interest" description="Disordered" evidence="1">
    <location>
        <begin position="1"/>
        <end position="21"/>
    </location>
</feature>
<dbReference type="AlphaFoldDB" id="A0A810KW47"/>
<protein>
    <submittedName>
        <fullName evidence="2">Uncharacterized protein</fullName>
    </submittedName>
</protein>
<sequence length="62" mass="7212">MRERRVRAPSRRYGRGTGSTAGRCARWRTRVAGPAARRRTAPVTWVGQRAREFEAVHRAHRR</sequence>
<gene>
    <name evidence="2" type="ORF">Asera_06770</name>
</gene>
<dbReference type="EMBL" id="AP023354">
    <property type="protein sequence ID" value="BCJ26569.1"/>
    <property type="molecule type" value="Genomic_DNA"/>
</dbReference>
<reference evidence="2" key="1">
    <citation type="submission" date="2020-08" db="EMBL/GenBank/DDBJ databases">
        <title>Whole genome shotgun sequence of Actinocatenispora sera NBRC 101916.</title>
        <authorList>
            <person name="Komaki H."/>
            <person name="Tamura T."/>
        </authorList>
    </citation>
    <scope>NUCLEOTIDE SEQUENCE</scope>
    <source>
        <strain evidence="2">NBRC 101916</strain>
    </source>
</reference>
<name>A0A810KW47_9ACTN</name>
<keyword evidence="3" id="KW-1185">Reference proteome</keyword>
<feature type="compositionally biased region" description="Basic residues" evidence="1">
    <location>
        <begin position="1"/>
        <end position="14"/>
    </location>
</feature>
<dbReference type="Proteomes" id="UP000680750">
    <property type="component" value="Chromosome"/>
</dbReference>
<accession>A0A810KW47</accession>
<proteinExistence type="predicted"/>
<evidence type="ECO:0000256" key="1">
    <source>
        <dbReference type="SAM" id="MobiDB-lite"/>
    </source>
</evidence>
<dbReference type="KEGG" id="aser:Asera_06770"/>
<evidence type="ECO:0000313" key="3">
    <source>
        <dbReference type="Proteomes" id="UP000680750"/>
    </source>
</evidence>
<evidence type="ECO:0000313" key="2">
    <source>
        <dbReference type="EMBL" id="BCJ26569.1"/>
    </source>
</evidence>
<organism evidence="2 3">
    <name type="scientific">Actinocatenispora sera</name>
    <dbReference type="NCBI Taxonomy" id="390989"/>
    <lineage>
        <taxon>Bacteria</taxon>
        <taxon>Bacillati</taxon>
        <taxon>Actinomycetota</taxon>
        <taxon>Actinomycetes</taxon>
        <taxon>Micromonosporales</taxon>
        <taxon>Micromonosporaceae</taxon>
        <taxon>Actinocatenispora</taxon>
    </lineage>
</organism>